<evidence type="ECO:0000313" key="3">
    <source>
        <dbReference type="EMBL" id="REK72446.1"/>
    </source>
</evidence>
<organism evidence="3 4">
    <name type="scientific">Aeromicrobium endophyticum</name>
    <dbReference type="NCBI Taxonomy" id="2292704"/>
    <lineage>
        <taxon>Bacteria</taxon>
        <taxon>Bacillati</taxon>
        <taxon>Actinomycetota</taxon>
        <taxon>Actinomycetes</taxon>
        <taxon>Propionibacteriales</taxon>
        <taxon>Nocardioidaceae</taxon>
        <taxon>Aeromicrobium</taxon>
    </lineage>
</organism>
<feature type="compositionally biased region" description="Polar residues" evidence="2">
    <location>
        <begin position="1"/>
        <end position="17"/>
    </location>
</feature>
<dbReference type="Pfam" id="PF02585">
    <property type="entry name" value="PIG-L"/>
    <property type="match status" value="1"/>
</dbReference>
<protein>
    <submittedName>
        <fullName evidence="3">PIG-L family deacetylase</fullName>
    </submittedName>
</protein>
<dbReference type="PANTHER" id="PTHR12993:SF29">
    <property type="entry name" value="BLR3841 PROTEIN"/>
    <property type="match status" value="1"/>
</dbReference>
<sequence>MPSTSPTSRCSCDSTMPSATSSAWARSTTPAGRGEGPAMSNLWRGHLEGMPHDPPHDPGGQVVVLSAHPDDEVLAVGGWLAGQTDRDVVFVTATDGEASHPGSPSITPDELRARRPGELVEALRRLGFVAPDVRRLGLPDGGLERHRDDLRGLVEPLLREASLVLAPFAHDGHPDHEALGRAVLDAVPASAVVWQMPIWTWAWTEPDEQPWRPSLRRLECTSPGRHRKRRAMAAFETQVKPLSDHPADLAVVDEALARHAAYAPEAVIV</sequence>
<feature type="compositionally biased region" description="Basic and acidic residues" evidence="2">
    <location>
        <begin position="45"/>
        <end position="56"/>
    </location>
</feature>
<dbReference type="InterPro" id="IPR024078">
    <property type="entry name" value="LmbE-like_dom_sf"/>
</dbReference>
<reference evidence="3 4" key="1">
    <citation type="submission" date="2018-08" db="EMBL/GenBank/DDBJ databases">
        <title>Aeromicrobium sp. M2KJ-4, whole genome shotgun sequence.</title>
        <authorList>
            <person name="Tuo L."/>
        </authorList>
    </citation>
    <scope>NUCLEOTIDE SEQUENCE [LARGE SCALE GENOMIC DNA]</scope>
    <source>
        <strain evidence="3 4">M2KJ-4</strain>
    </source>
</reference>
<feature type="region of interest" description="Disordered" evidence="2">
    <location>
        <begin position="1"/>
        <end position="60"/>
    </location>
</feature>
<evidence type="ECO:0000256" key="2">
    <source>
        <dbReference type="SAM" id="MobiDB-lite"/>
    </source>
</evidence>
<feature type="compositionally biased region" description="Low complexity" evidence="2">
    <location>
        <begin position="18"/>
        <end position="31"/>
    </location>
</feature>
<dbReference type="GO" id="GO:0016137">
    <property type="term" value="P:glycoside metabolic process"/>
    <property type="evidence" value="ECO:0007669"/>
    <property type="project" value="UniProtKB-ARBA"/>
</dbReference>
<comment type="caution">
    <text evidence="3">The sequence shown here is derived from an EMBL/GenBank/DDBJ whole genome shotgun (WGS) entry which is preliminary data.</text>
</comment>
<dbReference type="SUPFAM" id="SSF102588">
    <property type="entry name" value="LmbE-like"/>
    <property type="match status" value="1"/>
</dbReference>
<dbReference type="GO" id="GO:0016811">
    <property type="term" value="F:hydrolase activity, acting on carbon-nitrogen (but not peptide) bonds, in linear amides"/>
    <property type="evidence" value="ECO:0007669"/>
    <property type="project" value="TreeGrafter"/>
</dbReference>
<accession>A0A371PA97</accession>
<keyword evidence="1" id="KW-0862">Zinc</keyword>
<proteinExistence type="predicted"/>
<dbReference type="EMBL" id="QUBR01000001">
    <property type="protein sequence ID" value="REK72446.1"/>
    <property type="molecule type" value="Genomic_DNA"/>
</dbReference>
<gene>
    <name evidence="3" type="ORF">DX116_02105</name>
</gene>
<dbReference type="AlphaFoldDB" id="A0A371PA97"/>
<dbReference type="InterPro" id="IPR003737">
    <property type="entry name" value="GlcNAc_PI_deacetylase-related"/>
</dbReference>
<name>A0A371PA97_9ACTN</name>
<keyword evidence="4" id="KW-1185">Reference proteome</keyword>
<evidence type="ECO:0000313" key="4">
    <source>
        <dbReference type="Proteomes" id="UP000265581"/>
    </source>
</evidence>
<evidence type="ECO:0000256" key="1">
    <source>
        <dbReference type="ARBA" id="ARBA00022833"/>
    </source>
</evidence>
<dbReference type="Gene3D" id="3.40.50.10320">
    <property type="entry name" value="LmbE-like"/>
    <property type="match status" value="1"/>
</dbReference>
<dbReference type="PANTHER" id="PTHR12993">
    <property type="entry name" value="N-ACETYLGLUCOSAMINYL-PHOSPHATIDYLINOSITOL DE-N-ACETYLASE-RELATED"/>
    <property type="match status" value="1"/>
</dbReference>
<dbReference type="Proteomes" id="UP000265581">
    <property type="component" value="Unassembled WGS sequence"/>
</dbReference>